<dbReference type="AlphaFoldDB" id="A0A1I1J0U2"/>
<feature type="transmembrane region" description="Helical" evidence="7">
    <location>
        <begin position="92"/>
        <end position="110"/>
    </location>
</feature>
<keyword evidence="6 7" id="KW-0472">Membrane</keyword>
<dbReference type="Pfam" id="PF07690">
    <property type="entry name" value="MFS_1"/>
    <property type="match status" value="1"/>
</dbReference>
<protein>
    <submittedName>
        <fullName evidence="9">Drug resistance transporter, EmrB/QacA subfamily</fullName>
    </submittedName>
</protein>
<evidence type="ECO:0000256" key="5">
    <source>
        <dbReference type="ARBA" id="ARBA00022989"/>
    </source>
</evidence>
<dbReference type="PRINTS" id="PR01036">
    <property type="entry name" value="TCRTETB"/>
</dbReference>
<feature type="transmembrane region" description="Helical" evidence="7">
    <location>
        <begin position="290"/>
        <end position="311"/>
    </location>
</feature>
<accession>A0A1I1J0U2</accession>
<feature type="transmembrane region" description="Helical" evidence="7">
    <location>
        <begin position="250"/>
        <end position="270"/>
    </location>
</feature>
<dbReference type="GO" id="GO:0022857">
    <property type="term" value="F:transmembrane transporter activity"/>
    <property type="evidence" value="ECO:0007669"/>
    <property type="project" value="InterPro"/>
</dbReference>
<evidence type="ECO:0000256" key="2">
    <source>
        <dbReference type="ARBA" id="ARBA00022448"/>
    </source>
</evidence>
<feature type="transmembrane region" description="Helical" evidence="7">
    <location>
        <begin position="513"/>
        <end position="532"/>
    </location>
</feature>
<dbReference type="EMBL" id="FOLB01000006">
    <property type="protein sequence ID" value="SFC39070.1"/>
    <property type="molecule type" value="Genomic_DNA"/>
</dbReference>
<dbReference type="Gene3D" id="1.20.1250.20">
    <property type="entry name" value="MFS general substrate transporter like domains"/>
    <property type="match status" value="2"/>
</dbReference>
<dbReference type="PANTHER" id="PTHR42718">
    <property type="entry name" value="MAJOR FACILITATOR SUPERFAMILY MULTIDRUG TRANSPORTER MFSC"/>
    <property type="match status" value="1"/>
</dbReference>
<sequence>MTSIEATDPPIEEAGTTNGHRNLGLALTLILVAQLMVVLDATIANIALPYIGQDLEISQANLTWIVTGYSLAFGGLLLLGGRLGDLYGRRRMFMTGLATFAVASLLGGIAQNEALLLGARGLQGLGAALAAPAALALITTTFPAGPQRNRAFAMYGAMSGAGAAVGLILGGWLTGLDSFLGLDVDGWRLTFLINVPIGLVAAALAPRVLAESESHPGQMDIPGAITGTLGLLGVVFGLTRAGSADYGWGAGQTIGSLVAGVLLLIAFAVIESRVEHPLLPIRIFANRTRATSFVAMMIAPAAMFAMFYFLSLFIQQLVGYSPLRAGFAFLPFSVGVVAGATVSSKLVAKIDARYIAGTGTLLAAIALFAFSRLSVDDSPSGVLAAVANGSTAGADVNYWTQVFPFVVLMSVGMGMVFVSLMLTAVHHVRAEDSGVGSGVLNTMQQVGGALGLATLSTVALHFTNGRTAEVAPALAKGLTQAGIDPSATVPGTDVTYLQGSVFQATFTEGATHAFFAGSLMMLATSAIIWIFLNVKHTELATDGPEAPVHVG</sequence>
<keyword evidence="4 7" id="KW-0812">Transmembrane</keyword>
<organism evidence="9 10">
    <name type="scientific">Nocardioides terrae</name>
    <dbReference type="NCBI Taxonomy" id="574651"/>
    <lineage>
        <taxon>Bacteria</taxon>
        <taxon>Bacillati</taxon>
        <taxon>Actinomycetota</taxon>
        <taxon>Actinomycetes</taxon>
        <taxon>Propionibacteriales</taxon>
        <taxon>Nocardioidaceae</taxon>
        <taxon>Nocardioides</taxon>
    </lineage>
</organism>
<feature type="transmembrane region" description="Helical" evidence="7">
    <location>
        <begin position="152"/>
        <end position="174"/>
    </location>
</feature>
<feature type="transmembrane region" description="Helical" evidence="7">
    <location>
        <begin position="221"/>
        <end position="238"/>
    </location>
</feature>
<feature type="transmembrane region" description="Helical" evidence="7">
    <location>
        <begin position="402"/>
        <end position="425"/>
    </location>
</feature>
<comment type="subcellular location">
    <subcellularLocation>
        <location evidence="1">Cell membrane</location>
        <topology evidence="1">Multi-pass membrane protein</topology>
    </subcellularLocation>
</comment>
<dbReference type="InterPro" id="IPR036259">
    <property type="entry name" value="MFS_trans_sf"/>
</dbReference>
<keyword evidence="5 7" id="KW-1133">Transmembrane helix</keyword>
<dbReference type="RefSeq" id="WP_091122986.1">
    <property type="nucleotide sequence ID" value="NZ_FOLB01000006.1"/>
</dbReference>
<dbReference type="PANTHER" id="PTHR42718:SF46">
    <property type="entry name" value="BLR6921 PROTEIN"/>
    <property type="match status" value="1"/>
</dbReference>
<feature type="transmembrane region" description="Helical" evidence="7">
    <location>
        <begin position="25"/>
        <end position="50"/>
    </location>
</feature>
<dbReference type="STRING" id="574651.SAMN04487968_10655"/>
<feature type="transmembrane region" description="Helical" evidence="7">
    <location>
        <begin position="354"/>
        <end position="373"/>
    </location>
</feature>
<feature type="transmembrane region" description="Helical" evidence="7">
    <location>
        <begin position="122"/>
        <end position="140"/>
    </location>
</feature>
<feature type="transmembrane region" description="Helical" evidence="7">
    <location>
        <begin position="186"/>
        <end position="209"/>
    </location>
</feature>
<dbReference type="InterPro" id="IPR011701">
    <property type="entry name" value="MFS"/>
</dbReference>
<evidence type="ECO:0000256" key="4">
    <source>
        <dbReference type="ARBA" id="ARBA00022692"/>
    </source>
</evidence>
<dbReference type="Proteomes" id="UP000198832">
    <property type="component" value="Unassembled WGS sequence"/>
</dbReference>
<evidence type="ECO:0000256" key="6">
    <source>
        <dbReference type="ARBA" id="ARBA00023136"/>
    </source>
</evidence>
<gene>
    <name evidence="9" type="ORF">SAMN04487968_10655</name>
</gene>
<dbReference type="OrthoDB" id="4668943at2"/>
<evidence type="ECO:0000313" key="9">
    <source>
        <dbReference type="EMBL" id="SFC39070.1"/>
    </source>
</evidence>
<feature type="transmembrane region" description="Helical" evidence="7">
    <location>
        <begin position="62"/>
        <end position="80"/>
    </location>
</feature>
<dbReference type="CDD" id="cd17321">
    <property type="entry name" value="MFS_MMR_MDR_like"/>
    <property type="match status" value="1"/>
</dbReference>
<dbReference type="PROSITE" id="PS50850">
    <property type="entry name" value="MFS"/>
    <property type="match status" value="1"/>
</dbReference>
<evidence type="ECO:0000256" key="3">
    <source>
        <dbReference type="ARBA" id="ARBA00022475"/>
    </source>
</evidence>
<dbReference type="SUPFAM" id="SSF103473">
    <property type="entry name" value="MFS general substrate transporter"/>
    <property type="match status" value="1"/>
</dbReference>
<reference evidence="9 10" key="1">
    <citation type="submission" date="2016-10" db="EMBL/GenBank/DDBJ databases">
        <authorList>
            <person name="de Groot N.N."/>
        </authorList>
    </citation>
    <scope>NUCLEOTIDE SEQUENCE [LARGE SCALE GENOMIC DNA]</scope>
    <source>
        <strain evidence="9 10">CGMCC 1.7056</strain>
    </source>
</reference>
<evidence type="ECO:0000259" key="8">
    <source>
        <dbReference type="PROSITE" id="PS50850"/>
    </source>
</evidence>
<name>A0A1I1J0U2_9ACTN</name>
<evidence type="ECO:0000256" key="1">
    <source>
        <dbReference type="ARBA" id="ARBA00004651"/>
    </source>
</evidence>
<dbReference type="GO" id="GO:0005886">
    <property type="term" value="C:plasma membrane"/>
    <property type="evidence" value="ECO:0007669"/>
    <property type="project" value="UniProtKB-SubCell"/>
</dbReference>
<feature type="domain" description="Major facilitator superfamily (MFS) profile" evidence="8">
    <location>
        <begin position="26"/>
        <end position="536"/>
    </location>
</feature>
<evidence type="ECO:0000313" key="10">
    <source>
        <dbReference type="Proteomes" id="UP000198832"/>
    </source>
</evidence>
<evidence type="ECO:0000256" key="7">
    <source>
        <dbReference type="SAM" id="Phobius"/>
    </source>
</evidence>
<dbReference type="InterPro" id="IPR020846">
    <property type="entry name" value="MFS_dom"/>
</dbReference>
<keyword evidence="10" id="KW-1185">Reference proteome</keyword>
<feature type="transmembrane region" description="Helical" evidence="7">
    <location>
        <begin position="323"/>
        <end position="342"/>
    </location>
</feature>
<keyword evidence="2" id="KW-0813">Transport</keyword>
<keyword evidence="3" id="KW-1003">Cell membrane</keyword>
<proteinExistence type="predicted"/>